<evidence type="ECO:0000313" key="5">
    <source>
        <dbReference type="Proteomes" id="UP000069241"/>
    </source>
</evidence>
<dbReference type="CDD" id="cd04301">
    <property type="entry name" value="NAT_SF"/>
    <property type="match status" value="1"/>
</dbReference>
<dbReference type="PANTHER" id="PTHR43626:SF4">
    <property type="entry name" value="GCN5-RELATED N-ACETYLTRANSFERASE 2, CHLOROPLASTIC"/>
    <property type="match status" value="1"/>
</dbReference>
<dbReference type="NCBIfam" id="NF005840">
    <property type="entry name" value="PRK07757.1"/>
    <property type="match status" value="1"/>
</dbReference>
<dbReference type="InterPro" id="IPR016181">
    <property type="entry name" value="Acyl_CoA_acyltransferase"/>
</dbReference>
<gene>
    <name evidence="4" type="ORF">AXF13_09075</name>
</gene>
<dbReference type="AlphaFoldDB" id="A0A120KM46"/>
<dbReference type="STRING" id="44742.AXF13_09075"/>
<keyword evidence="5" id="KW-1185">Reference proteome</keyword>
<protein>
    <submittedName>
        <fullName evidence="4">GCN5 family acetyltransferase</fullName>
    </submittedName>
</protein>
<evidence type="ECO:0000256" key="2">
    <source>
        <dbReference type="ARBA" id="ARBA00023315"/>
    </source>
</evidence>
<dbReference type="PANTHER" id="PTHR43626">
    <property type="entry name" value="ACYL-COA N-ACYLTRANSFERASE"/>
    <property type="match status" value="1"/>
</dbReference>
<sequence>MPIAIPRFDAGDTVIVPDVRISDASALEIRSARVGDVHGMSALINQYASSNVMLARGPQYLYQHIQDYMVATAPASDDGRETVVACGSLHVLWEDLAEIRSIAVHQACQNQGLGKRLVDALVERCRRLGIPRVFVFTLAESFFSNCGFQEFQRESLPPVVWVECSKCPKFYRCDEIGMIRTL</sequence>
<dbReference type="RefSeq" id="WP_062252747.1">
    <property type="nucleotide sequence ID" value="NZ_CP014229.1"/>
</dbReference>
<proteinExistence type="predicted"/>
<dbReference type="GO" id="GO:0005737">
    <property type="term" value="C:cytoplasm"/>
    <property type="evidence" value="ECO:0007669"/>
    <property type="project" value="TreeGrafter"/>
</dbReference>
<dbReference type="GO" id="GO:0008080">
    <property type="term" value="F:N-acetyltransferase activity"/>
    <property type="evidence" value="ECO:0007669"/>
    <property type="project" value="InterPro"/>
</dbReference>
<keyword evidence="1 4" id="KW-0808">Transferase</keyword>
<accession>A0A120KM46</accession>
<feature type="domain" description="N-acetyltransferase" evidence="3">
    <location>
        <begin position="27"/>
        <end position="182"/>
    </location>
</feature>
<dbReference type="PROSITE" id="PS51186">
    <property type="entry name" value="GNAT"/>
    <property type="match status" value="1"/>
</dbReference>
<evidence type="ECO:0000259" key="3">
    <source>
        <dbReference type="PROSITE" id="PS51186"/>
    </source>
</evidence>
<dbReference type="Gene3D" id="3.40.630.30">
    <property type="match status" value="1"/>
</dbReference>
<dbReference type="SUPFAM" id="SSF55729">
    <property type="entry name" value="Acyl-CoA N-acyltransferases (Nat)"/>
    <property type="match status" value="1"/>
</dbReference>
<evidence type="ECO:0000256" key="1">
    <source>
        <dbReference type="ARBA" id="ARBA00022679"/>
    </source>
</evidence>
<dbReference type="Pfam" id="PF00583">
    <property type="entry name" value="Acetyltransf_1"/>
    <property type="match status" value="1"/>
</dbReference>
<dbReference type="InterPro" id="IPR045039">
    <property type="entry name" value="NSI-like"/>
</dbReference>
<dbReference type="Proteomes" id="UP000069241">
    <property type="component" value="Chromosome"/>
</dbReference>
<organism evidence="4 5">
    <name type="scientific">Desulfovibrio fairfieldensis</name>
    <dbReference type="NCBI Taxonomy" id="44742"/>
    <lineage>
        <taxon>Bacteria</taxon>
        <taxon>Pseudomonadati</taxon>
        <taxon>Thermodesulfobacteriota</taxon>
        <taxon>Desulfovibrionia</taxon>
        <taxon>Desulfovibrionales</taxon>
        <taxon>Desulfovibrionaceae</taxon>
        <taxon>Desulfovibrio</taxon>
    </lineage>
</organism>
<name>A0A120KM46_9BACT</name>
<reference evidence="5" key="1">
    <citation type="submission" date="2016-02" db="EMBL/GenBank/DDBJ databases">
        <authorList>
            <person name="Holder M.E."/>
            <person name="Ajami N.J."/>
            <person name="Petrosino J.F."/>
        </authorList>
    </citation>
    <scope>NUCLEOTIDE SEQUENCE [LARGE SCALE GENOMIC DNA]</scope>
    <source>
        <strain evidence="5">CCUG 45958</strain>
    </source>
</reference>
<dbReference type="EMBL" id="CP014229">
    <property type="protein sequence ID" value="AMD90260.1"/>
    <property type="molecule type" value="Genomic_DNA"/>
</dbReference>
<dbReference type="InterPro" id="IPR000182">
    <property type="entry name" value="GNAT_dom"/>
</dbReference>
<evidence type="ECO:0000313" key="4">
    <source>
        <dbReference type="EMBL" id="AMD90260.1"/>
    </source>
</evidence>
<dbReference type="KEGG" id="dfi:AXF13_09075"/>
<keyword evidence="2" id="KW-0012">Acyltransferase</keyword>